<dbReference type="Pfam" id="PF22664">
    <property type="entry name" value="TRI-like_N"/>
    <property type="match status" value="1"/>
</dbReference>
<dbReference type="GO" id="GO:0016740">
    <property type="term" value="F:transferase activity"/>
    <property type="evidence" value="ECO:0007669"/>
    <property type="project" value="UniProtKB-KW"/>
</dbReference>
<dbReference type="Proteomes" id="UP000593566">
    <property type="component" value="Unassembled WGS sequence"/>
</dbReference>
<evidence type="ECO:0000256" key="1">
    <source>
        <dbReference type="ARBA" id="ARBA00022679"/>
    </source>
</evidence>
<dbReference type="AlphaFoldDB" id="A0A8H6CFX7"/>
<dbReference type="RefSeq" id="XP_037152199.1">
    <property type="nucleotide sequence ID" value="XM_037291837.1"/>
</dbReference>
<keyword evidence="1" id="KW-0808">Transferase</keyword>
<proteinExistence type="predicted"/>
<evidence type="ECO:0000259" key="2">
    <source>
        <dbReference type="Pfam" id="PF22664"/>
    </source>
</evidence>
<evidence type="ECO:0000313" key="4">
    <source>
        <dbReference type="Proteomes" id="UP000593566"/>
    </source>
</evidence>
<name>A0A8H6CFX7_9LECA</name>
<protein>
    <recommendedName>
        <fullName evidence="2">Trichothecene 3-O-acetyltransferase-like N-terminal domain-containing protein</fullName>
    </recommendedName>
</protein>
<dbReference type="InterPro" id="IPR051283">
    <property type="entry name" value="Sec_Metabolite_Acyltrans"/>
</dbReference>
<dbReference type="GeneID" id="59329322"/>
<dbReference type="EMBL" id="JACCJB010000011">
    <property type="protein sequence ID" value="KAF6222853.1"/>
    <property type="molecule type" value="Genomic_DNA"/>
</dbReference>
<evidence type="ECO:0000313" key="3">
    <source>
        <dbReference type="EMBL" id="KAF6222853.1"/>
    </source>
</evidence>
<dbReference type="Gene3D" id="3.30.559.10">
    <property type="entry name" value="Chloramphenicol acetyltransferase-like domain"/>
    <property type="match status" value="2"/>
</dbReference>
<dbReference type="PANTHER" id="PTHR31896:SF64">
    <property type="entry name" value="TRICHOTHECENE 3-O-ACETYLTRANSFERASE"/>
    <property type="match status" value="1"/>
</dbReference>
<organism evidence="3 4">
    <name type="scientific">Letharia lupina</name>
    <dbReference type="NCBI Taxonomy" id="560253"/>
    <lineage>
        <taxon>Eukaryota</taxon>
        <taxon>Fungi</taxon>
        <taxon>Dikarya</taxon>
        <taxon>Ascomycota</taxon>
        <taxon>Pezizomycotina</taxon>
        <taxon>Lecanoromycetes</taxon>
        <taxon>OSLEUM clade</taxon>
        <taxon>Lecanoromycetidae</taxon>
        <taxon>Lecanorales</taxon>
        <taxon>Lecanorineae</taxon>
        <taxon>Parmeliaceae</taxon>
        <taxon>Letharia</taxon>
    </lineage>
</organism>
<feature type="domain" description="Trichothecene 3-O-acetyltransferase-like N-terminal" evidence="2">
    <location>
        <begin position="23"/>
        <end position="175"/>
    </location>
</feature>
<comment type="caution">
    <text evidence="3">The sequence shown here is derived from an EMBL/GenBank/DDBJ whole genome shotgun (WGS) entry which is preliminary data.</text>
</comment>
<accession>A0A8H6CFX7</accession>
<gene>
    <name evidence="3" type="ORF">HO133_000904</name>
</gene>
<dbReference type="InterPro" id="IPR023213">
    <property type="entry name" value="CAT-like_dom_sf"/>
</dbReference>
<keyword evidence="4" id="KW-1185">Reference proteome</keyword>
<dbReference type="PANTHER" id="PTHR31896">
    <property type="entry name" value="FAMILY REGULATORY PROTEIN, PUTATIVE (AFU_ORTHOLOGUE AFUA_3G14730)-RELATED"/>
    <property type="match status" value="1"/>
</dbReference>
<dbReference type="InterPro" id="IPR054710">
    <property type="entry name" value="Tri101-like_N"/>
</dbReference>
<sequence length="453" mass="50575">MEKYEDLDRYQDILGQLPMLQCYSHILYMFPMPEGVTREEVIRDLEEAVTKVRDKVPWMGSRVINVGKKPGNSGLYRVIACPRPENPIDVKEVSNALPPYAIIKERKAPISVIASELLTPVSAFPQMFEDSDEDPAHVVRLQASFIEGGLILDFALQHNMGDAGGHFGFVKLVAMAMRGEEFPDSLLEQANRDRRNLFLLLSPDEPMLDHSHHKRPPIAADAPLVRPEPARYHILRFTAAKMGKLKELASSPEGLDPDVPFISTDDALSAFCWQRYTTVRSHRFPPETKSRFSRAIDGRRLVGVAPDYMGDVIHNASTWLSFQELTESPLSTIASHLRKRLNGTNSAYHVRSFATFIAREADKSTITYGGPFNPDTDVGCSSVRGRTDLYPGFGTLGKPDFIRRPPTVPFPSLLVFFPGDSGAYCDASACLTDADLEALNADPEWNKYVEYIG</sequence>
<reference evidence="3 4" key="1">
    <citation type="journal article" date="2020" name="Genomics">
        <title>Complete, high-quality genomes from long-read metagenomic sequencing of two wolf lichen thalli reveals enigmatic genome architecture.</title>
        <authorList>
            <person name="McKenzie S.K."/>
            <person name="Walston R.F."/>
            <person name="Allen J.L."/>
        </authorList>
    </citation>
    <scope>NUCLEOTIDE SEQUENCE [LARGE SCALE GENOMIC DNA]</scope>
    <source>
        <strain evidence="3">WasteWater1</strain>
    </source>
</reference>